<reference evidence="2" key="1">
    <citation type="journal article" date="2019" name="Int. J. Syst. Evol. Microbiol.">
        <title>The Global Catalogue of Microorganisms (GCM) 10K type strain sequencing project: providing services to taxonomists for standard genome sequencing and annotation.</title>
        <authorList>
            <consortium name="The Broad Institute Genomics Platform"/>
            <consortium name="The Broad Institute Genome Sequencing Center for Infectious Disease"/>
            <person name="Wu L."/>
            <person name="Ma J."/>
        </authorList>
    </citation>
    <scope>NUCLEOTIDE SEQUENCE [LARGE SCALE GENOMIC DNA]</scope>
    <source>
        <strain evidence="2">CCUG 56754</strain>
    </source>
</reference>
<dbReference type="SUPFAM" id="SSF51735">
    <property type="entry name" value="NAD(P)-binding Rossmann-fold domains"/>
    <property type="match status" value="1"/>
</dbReference>
<name>A0ABW3LIE4_9BACI</name>
<dbReference type="Proteomes" id="UP001597040">
    <property type="component" value="Unassembled WGS sequence"/>
</dbReference>
<dbReference type="NCBIfam" id="NF006168">
    <property type="entry name" value="PRK08309.1"/>
    <property type="match status" value="1"/>
</dbReference>
<dbReference type="InterPro" id="IPR036291">
    <property type="entry name" value="NAD(P)-bd_dom_sf"/>
</dbReference>
<organism evidence="1 2">
    <name type="scientific">Virgibacillus byunsanensis</name>
    <dbReference type="NCBI Taxonomy" id="570945"/>
    <lineage>
        <taxon>Bacteria</taxon>
        <taxon>Bacillati</taxon>
        <taxon>Bacillota</taxon>
        <taxon>Bacilli</taxon>
        <taxon>Bacillales</taxon>
        <taxon>Bacillaceae</taxon>
        <taxon>Virgibacillus</taxon>
    </lineage>
</organism>
<evidence type="ECO:0000313" key="2">
    <source>
        <dbReference type="Proteomes" id="UP001597040"/>
    </source>
</evidence>
<sequence length="185" mass="21306">MQQKQIALVIGGTGMLRNVCHWLVENGYIVFIIGRSIQRHKSLKENSPNPENIHALPVDYHDLNQLQTELNKTFHTYGSPQLVVSWIHSSSPVALPLIINELSTKNTSIPWRLFHIQGSARFLKKENTPVQLNCLYRRVYLGFMIENNISRWLTHEEISNGIIQAIKNDNNETIIGTLEPWDMRP</sequence>
<evidence type="ECO:0000313" key="1">
    <source>
        <dbReference type="EMBL" id="MFD1036969.1"/>
    </source>
</evidence>
<keyword evidence="2" id="KW-1185">Reference proteome</keyword>
<dbReference type="RefSeq" id="WP_390358626.1">
    <property type="nucleotide sequence ID" value="NZ_JBHTKJ010000001.1"/>
</dbReference>
<gene>
    <name evidence="1" type="ORF">ACFQ3N_00815</name>
</gene>
<protein>
    <submittedName>
        <fullName evidence="1">Short-chain dehydrogenase</fullName>
    </submittedName>
</protein>
<accession>A0ABW3LIE4</accession>
<comment type="caution">
    <text evidence="1">The sequence shown here is derived from an EMBL/GenBank/DDBJ whole genome shotgun (WGS) entry which is preliminary data.</text>
</comment>
<proteinExistence type="predicted"/>
<dbReference type="EMBL" id="JBHTKJ010000001">
    <property type="protein sequence ID" value="MFD1036969.1"/>
    <property type="molecule type" value="Genomic_DNA"/>
</dbReference>
<dbReference type="Gene3D" id="3.40.50.720">
    <property type="entry name" value="NAD(P)-binding Rossmann-like Domain"/>
    <property type="match status" value="1"/>
</dbReference>